<dbReference type="EMBL" id="SODV01000002">
    <property type="protein sequence ID" value="TDW96974.1"/>
    <property type="molecule type" value="Genomic_DNA"/>
</dbReference>
<sequence length="385" mass="42829">MRTLLIISALLTSVAGFSQSFLHPGLLQKESDFDRIRQKIRQDAEPWVSGWKVLEANSHAQANYKPRPVSIVYRGYDGVHKENYALLYNDIAAAYALAIRWKISEDTAFANAAVQILNGWADSLTALEGTNDRVLAAGLYGYELANAAEIMRTYPGWDVPAFDRFRQMMKNVFYTINHQFLTRTEGCMTHFYANWDLCNMDAVMAIGVLCDDRSMYNEAIGYFKNGPGNGNILKAVNVLYGDSLGQWQESGRDQGHTQLGIGEMGALCEMAWNQGDDLYGYDNNRFLKGAEYVARYNLGDSVPYTEYTNCAGVDQPVISATARGSARPVWELVYNHYVRRRGLQAPNCARMAAALRPEGGGGNYGPNSGGFDQLGYGTLLYTLEP</sequence>
<dbReference type="InterPro" id="IPR008397">
    <property type="entry name" value="Alginate_lyase_dom"/>
</dbReference>
<dbReference type="Pfam" id="PF05426">
    <property type="entry name" value="Alginate_lyase"/>
    <property type="match status" value="1"/>
</dbReference>
<comment type="caution">
    <text evidence="4">The sequence shown here is derived from an EMBL/GenBank/DDBJ whole genome shotgun (WGS) entry which is preliminary data.</text>
</comment>
<dbReference type="AlphaFoldDB" id="A0A4R8DI52"/>
<keyword evidence="2 4" id="KW-0456">Lyase</keyword>
<accession>A0A4R8DI52</accession>
<feature type="domain" description="Alginate lyase" evidence="3">
    <location>
        <begin position="66"/>
        <end position="297"/>
    </location>
</feature>
<protein>
    <submittedName>
        <fullName evidence="4">Alginate lyase</fullName>
    </submittedName>
</protein>
<dbReference type="RefSeq" id="WP_133998365.1">
    <property type="nucleotide sequence ID" value="NZ_SODV01000002.1"/>
</dbReference>
<proteinExistence type="predicted"/>
<dbReference type="Gene3D" id="1.50.10.100">
    <property type="entry name" value="Chondroitin AC/alginate lyase"/>
    <property type="match status" value="1"/>
</dbReference>
<evidence type="ECO:0000313" key="5">
    <source>
        <dbReference type="Proteomes" id="UP000294498"/>
    </source>
</evidence>
<gene>
    <name evidence="4" type="ORF">EDB95_4810</name>
</gene>
<reference evidence="4 5" key="1">
    <citation type="submission" date="2019-03" db="EMBL/GenBank/DDBJ databases">
        <title>Genomic Encyclopedia of Type Strains, Phase IV (KMG-IV): sequencing the most valuable type-strain genomes for metagenomic binning, comparative biology and taxonomic classification.</title>
        <authorList>
            <person name="Goeker M."/>
        </authorList>
    </citation>
    <scope>NUCLEOTIDE SEQUENCE [LARGE SCALE GENOMIC DNA]</scope>
    <source>
        <strain evidence="4 5">DSM 100059</strain>
    </source>
</reference>
<dbReference type="OrthoDB" id="222550at2"/>
<keyword evidence="5" id="KW-1185">Reference proteome</keyword>
<evidence type="ECO:0000313" key="4">
    <source>
        <dbReference type="EMBL" id="TDW96974.1"/>
    </source>
</evidence>
<dbReference type="GO" id="GO:0042597">
    <property type="term" value="C:periplasmic space"/>
    <property type="evidence" value="ECO:0007669"/>
    <property type="project" value="InterPro"/>
</dbReference>
<evidence type="ECO:0000256" key="2">
    <source>
        <dbReference type="ARBA" id="ARBA00023239"/>
    </source>
</evidence>
<organism evidence="4 5">
    <name type="scientific">Dinghuibacter silviterrae</name>
    <dbReference type="NCBI Taxonomy" id="1539049"/>
    <lineage>
        <taxon>Bacteria</taxon>
        <taxon>Pseudomonadati</taxon>
        <taxon>Bacteroidota</taxon>
        <taxon>Chitinophagia</taxon>
        <taxon>Chitinophagales</taxon>
        <taxon>Chitinophagaceae</taxon>
        <taxon>Dinghuibacter</taxon>
    </lineage>
</organism>
<dbReference type="InterPro" id="IPR008929">
    <property type="entry name" value="Chondroitin_lyas"/>
</dbReference>
<keyword evidence="1" id="KW-0732">Signal</keyword>
<name>A0A4R8DI52_9BACT</name>
<evidence type="ECO:0000259" key="3">
    <source>
        <dbReference type="Pfam" id="PF05426"/>
    </source>
</evidence>
<evidence type="ECO:0000256" key="1">
    <source>
        <dbReference type="ARBA" id="ARBA00022729"/>
    </source>
</evidence>
<dbReference type="Proteomes" id="UP000294498">
    <property type="component" value="Unassembled WGS sequence"/>
</dbReference>
<dbReference type="GO" id="GO:0016829">
    <property type="term" value="F:lyase activity"/>
    <property type="evidence" value="ECO:0007669"/>
    <property type="project" value="UniProtKB-KW"/>
</dbReference>
<dbReference type="SUPFAM" id="SSF48230">
    <property type="entry name" value="Chondroitin AC/alginate lyase"/>
    <property type="match status" value="1"/>
</dbReference>